<keyword evidence="2" id="KW-1185">Reference proteome</keyword>
<evidence type="ECO:0000313" key="1">
    <source>
        <dbReference type="EMBL" id="MCI69211.1"/>
    </source>
</evidence>
<protein>
    <submittedName>
        <fullName evidence="1">Uncharacterized protein</fullName>
    </submittedName>
</protein>
<dbReference type="EMBL" id="LXQA010751401">
    <property type="protein sequence ID" value="MCI69211.1"/>
    <property type="molecule type" value="Genomic_DNA"/>
</dbReference>
<organism evidence="1 2">
    <name type="scientific">Trifolium medium</name>
    <dbReference type="NCBI Taxonomy" id="97028"/>
    <lineage>
        <taxon>Eukaryota</taxon>
        <taxon>Viridiplantae</taxon>
        <taxon>Streptophyta</taxon>
        <taxon>Embryophyta</taxon>
        <taxon>Tracheophyta</taxon>
        <taxon>Spermatophyta</taxon>
        <taxon>Magnoliopsida</taxon>
        <taxon>eudicotyledons</taxon>
        <taxon>Gunneridae</taxon>
        <taxon>Pentapetalae</taxon>
        <taxon>rosids</taxon>
        <taxon>fabids</taxon>
        <taxon>Fabales</taxon>
        <taxon>Fabaceae</taxon>
        <taxon>Papilionoideae</taxon>
        <taxon>50 kb inversion clade</taxon>
        <taxon>NPAAA clade</taxon>
        <taxon>Hologalegina</taxon>
        <taxon>IRL clade</taxon>
        <taxon>Trifolieae</taxon>
        <taxon>Trifolium</taxon>
    </lineage>
</organism>
<proteinExistence type="predicted"/>
<evidence type="ECO:0000313" key="2">
    <source>
        <dbReference type="Proteomes" id="UP000265520"/>
    </source>
</evidence>
<dbReference type="AlphaFoldDB" id="A0A392U6S5"/>
<comment type="caution">
    <text evidence="1">The sequence shown here is derived from an EMBL/GenBank/DDBJ whole genome shotgun (WGS) entry which is preliminary data.</text>
</comment>
<dbReference type="Proteomes" id="UP000265520">
    <property type="component" value="Unassembled WGS sequence"/>
</dbReference>
<feature type="non-terminal residue" evidence="1">
    <location>
        <position position="39"/>
    </location>
</feature>
<accession>A0A392U6S5</accession>
<sequence length="39" mass="4620">MMLMQRRRTNHGTLWLLRLIFTSNSQQIGSSMNTDKCLH</sequence>
<name>A0A392U6S5_9FABA</name>
<reference evidence="1 2" key="1">
    <citation type="journal article" date="2018" name="Front. Plant Sci.">
        <title>Red Clover (Trifolium pratense) and Zigzag Clover (T. medium) - A Picture of Genomic Similarities and Differences.</title>
        <authorList>
            <person name="Dluhosova J."/>
            <person name="Istvanek J."/>
            <person name="Nedelnik J."/>
            <person name="Repkova J."/>
        </authorList>
    </citation>
    <scope>NUCLEOTIDE SEQUENCE [LARGE SCALE GENOMIC DNA]</scope>
    <source>
        <strain evidence="2">cv. 10/8</strain>
        <tissue evidence="1">Leaf</tissue>
    </source>
</reference>